<keyword evidence="2" id="KW-1185">Reference proteome</keyword>
<proteinExistence type="predicted"/>
<reference evidence="2" key="1">
    <citation type="journal article" date="2014" name="Environ. Microbiol.">
        <title>Comparative genomics of the marine bacterial genus Glaciecola reveals the high degree of genomic diversity and genomic characteristic for cold adaptation.</title>
        <authorList>
            <person name="Qin Q.L."/>
            <person name="Xie B.B."/>
            <person name="Yu Y."/>
            <person name="Shu Y.L."/>
            <person name="Rong J.C."/>
            <person name="Zhang Y.J."/>
            <person name="Zhao D.L."/>
            <person name="Chen X.L."/>
            <person name="Zhang X.Y."/>
            <person name="Chen B."/>
            <person name="Zhou B.C."/>
            <person name="Zhang Y.Z."/>
        </authorList>
    </citation>
    <scope>NUCLEOTIDE SEQUENCE [LARGE SCALE GENOMIC DNA]</scope>
    <source>
        <strain evidence="2">ACAM 615</strain>
    </source>
</reference>
<comment type="caution">
    <text evidence="1">The sequence shown here is derived from an EMBL/GenBank/DDBJ whole genome shotgun (WGS) entry which is preliminary data.</text>
</comment>
<organism evidence="1 2">
    <name type="scientific">Brumicola pallidula DSM 14239 = ACAM 615</name>
    <dbReference type="NCBI Taxonomy" id="1121922"/>
    <lineage>
        <taxon>Bacteria</taxon>
        <taxon>Pseudomonadati</taxon>
        <taxon>Pseudomonadota</taxon>
        <taxon>Gammaproteobacteria</taxon>
        <taxon>Alteromonadales</taxon>
        <taxon>Alteromonadaceae</taxon>
        <taxon>Brumicola</taxon>
    </lineage>
</organism>
<sequence length="38" mass="4090">MMYVGDGFSNCIAHAFPEVVRSALSRVTSLSAGYLTTH</sequence>
<dbReference type="AlphaFoldDB" id="K6ZPB6"/>
<dbReference type="EMBL" id="BAEQ01000066">
    <property type="protein sequence ID" value="GAC30723.1"/>
    <property type="molecule type" value="Genomic_DNA"/>
</dbReference>
<dbReference type="Proteomes" id="UP000006251">
    <property type="component" value="Unassembled WGS sequence"/>
</dbReference>
<evidence type="ECO:0000313" key="1">
    <source>
        <dbReference type="EMBL" id="GAC30723.1"/>
    </source>
</evidence>
<evidence type="ECO:0000313" key="2">
    <source>
        <dbReference type="Proteomes" id="UP000006251"/>
    </source>
</evidence>
<gene>
    <name evidence="1" type="ORF">GPAL_3883</name>
</gene>
<protein>
    <submittedName>
        <fullName evidence="1">Uncharacterized protein</fullName>
    </submittedName>
</protein>
<name>K6ZPB6_9ALTE</name>
<accession>K6ZPB6</accession>